<reference evidence="2 3" key="1">
    <citation type="submission" date="2016-08" db="EMBL/GenBank/DDBJ databases">
        <title>Hymenobacter coccineus sp. nov., Hymenobacter lapidarius sp. nov. and Hymenobacter glacialis sp. nov., isolated from Antarctic soil.</title>
        <authorList>
            <person name="Sedlacek I."/>
            <person name="Kralova S."/>
            <person name="Kyrova K."/>
            <person name="Maslanova I."/>
            <person name="Stankova E."/>
            <person name="Vrbovska V."/>
            <person name="Nemec M."/>
            <person name="Bartak M."/>
            <person name="Svec P."/>
            <person name="Busse H.-J."/>
            <person name="Pantucek R."/>
        </authorList>
    </citation>
    <scope>NUCLEOTIDE SEQUENCE [LARGE SCALE GENOMIC DNA]</scope>
    <source>
        <strain evidence="2 3">CCM 8648</strain>
    </source>
</reference>
<dbReference type="RefSeq" id="WP_070732802.1">
    <property type="nucleotide sequence ID" value="NZ_MDZC01000023.1"/>
</dbReference>
<evidence type="ECO:0000256" key="1">
    <source>
        <dbReference type="SAM" id="SignalP"/>
    </source>
</evidence>
<sequence>MKKTTSLLLVALWLPAGLAVAQAQPTKKTTPPKTAVTASAPLAALFDDYWEARGKLFPLGATSQGDNRYNDQLPNDQTRAFRQQQQRFYQQYLTSLQKFNRARLSADDQVSYDIFEYEMQSRLNGLKQNTWMMPFAQFYSLPNTLGQLGAGTGAQPFKTVQDYDNWLARVSKFPVWADSAIANFRQGMRAAVVLPRVLVLKTIPQLQAQVTADATQSLFYGPITRMPASFSEADKARLTEAYKQAIGTQLVPTYRKLAEFMQAEYLPQARTSTGLDAVPGGADMYRYNVRLMTTTDRAPEAIYQTGLSEVKRIRAEMEAVKTQVGFEGDLPAFFTFLNTDPRFTPYKTPEDVLNAFRMIQAKIAPNLPKLFGRTPKSQFEIRQTEAFRAATASAEYNRGTPDGSRPGIFYVPILDATTFNTTSGMESLFAHEAIPGHHYQLSLQQENTSLPKFRRFASYPAFSEGWALYCESLGPELGLYNDPYQKIGALGDEIHRAIRLVVDVGMHAKNMSREEAIKYMMANEPISEQGATAEIERYMAIPGQALAYKTGALKLRELRARYEKQLGTRFSLRAFHDEVLAGGSMPLAVLERKLDAWAARQLK</sequence>
<organism evidence="2 3">
    <name type="scientific">Hymenobacter glacialis</name>
    <dbReference type="NCBI Taxonomy" id="1908236"/>
    <lineage>
        <taxon>Bacteria</taxon>
        <taxon>Pseudomonadati</taxon>
        <taxon>Bacteroidota</taxon>
        <taxon>Cytophagia</taxon>
        <taxon>Cytophagales</taxon>
        <taxon>Hymenobacteraceae</taxon>
        <taxon>Hymenobacter</taxon>
    </lineage>
</organism>
<dbReference type="PANTHER" id="PTHR33361">
    <property type="entry name" value="GLR0591 PROTEIN"/>
    <property type="match status" value="1"/>
</dbReference>
<evidence type="ECO:0000313" key="3">
    <source>
        <dbReference type="Proteomes" id="UP000177791"/>
    </source>
</evidence>
<dbReference type="InterPro" id="IPR010281">
    <property type="entry name" value="DUF885"/>
</dbReference>
<keyword evidence="1" id="KW-0732">Signal</keyword>
<comment type="caution">
    <text evidence="2">The sequence shown here is derived from an EMBL/GenBank/DDBJ whole genome shotgun (WGS) entry which is preliminary data.</text>
</comment>
<dbReference type="Proteomes" id="UP000177791">
    <property type="component" value="Unassembled WGS sequence"/>
</dbReference>
<evidence type="ECO:0008006" key="4">
    <source>
        <dbReference type="Google" id="ProtNLM"/>
    </source>
</evidence>
<gene>
    <name evidence="2" type="ORF">BEN48_10640</name>
</gene>
<dbReference type="Pfam" id="PF05960">
    <property type="entry name" value="DUF885"/>
    <property type="match status" value="1"/>
</dbReference>
<protein>
    <recommendedName>
        <fullName evidence="4">DUF885 domain-containing protein</fullName>
    </recommendedName>
</protein>
<feature type="chain" id="PRO_5009579302" description="DUF885 domain-containing protein" evidence="1">
    <location>
        <begin position="22"/>
        <end position="603"/>
    </location>
</feature>
<proteinExistence type="predicted"/>
<name>A0A1G1TAW0_9BACT</name>
<accession>A0A1G1TAW0</accession>
<keyword evidence="3" id="KW-1185">Reference proteome</keyword>
<dbReference type="EMBL" id="MDZC01000023">
    <property type="protein sequence ID" value="OGX88013.1"/>
    <property type="molecule type" value="Genomic_DNA"/>
</dbReference>
<evidence type="ECO:0000313" key="2">
    <source>
        <dbReference type="EMBL" id="OGX88013.1"/>
    </source>
</evidence>
<feature type="signal peptide" evidence="1">
    <location>
        <begin position="1"/>
        <end position="21"/>
    </location>
</feature>
<dbReference type="PANTHER" id="PTHR33361:SF16">
    <property type="entry name" value="DUF885 DOMAIN-CONTAINING PROTEIN"/>
    <property type="match status" value="1"/>
</dbReference>
<dbReference type="OrthoDB" id="9760040at2"/>
<dbReference type="AlphaFoldDB" id="A0A1G1TAW0"/>